<evidence type="ECO:0000259" key="1">
    <source>
        <dbReference type="Pfam" id="PF08450"/>
    </source>
</evidence>
<dbReference type="GO" id="GO:0012505">
    <property type="term" value="C:endomembrane system"/>
    <property type="evidence" value="ECO:0007669"/>
    <property type="project" value="TreeGrafter"/>
</dbReference>
<dbReference type="Proteomes" id="UP000438448">
    <property type="component" value="Unassembled WGS sequence"/>
</dbReference>
<proteinExistence type="predicted"/>
<dbReference type="InterPro" id="IPR011042">
    <property type="entry name" value="6-blade_b-propeller_TolB-like"/>
</dbReference>
<name>A0A7K0CYQ1_9NOCA</name>
<dbReference type="SUPFAM" id="SSF63829">
    <property type="entry name" value="Calcium-dependent phosphotriesterase"/>
    <property type="match status" value="1"/>
</dbReference>
<evidence type="ECO:0000313" key="3">
    <source>
        <dbReference type="Proteomes" id="UP000438448"/>
    </source>
</evidence>
<evidence type="ECO:0000313" key="2">
    <source>
        <dbReference type="EMBL" id="MQY18619.1"/>
    </source>
</evidence>
<dbReference type="Gene3D" id="2.120.10.30">
    <property type="entry name" value="TolB, C-terminal domain"/>
    <property type="match status" value="1"/>
</dbReference>
<dbReference type="RefSeq" id="WP_153409192.1">
    <property type="nucleotide sequence ID" value="NZ_WEGK01000003.1"/>
</dbReference>
<dbReference type="GO" id="GO:0016787">
    <property type="term" value="F:hydrolase activity"/>
    <property type="evidence" value="ECO:0007669"/>
    <property type="project" value="TreeGrafter"/>
</dbReference>
<organism evidence="2 3">
    <name type="scientific">Nocardia macrotermitis</name>
    <dbReference type="NCBI Taxonomy" id="2585198"/>
    <lineage>
        <taxon>Bacteria</taxon>
        <taxon>Bacillati</taxon>
        <taxon>Actinomycetota</taxon>
        <taxon>Actinomycetes</taxon>
        <taxon>Mycobacteriales</taxon>
        <taxon>Nocardiaceae</taxon>
        <taxon>Nocardia</taxon>
    </lineage>
</organism>
<dbReference type="PANTHER" id="PTHR10426">
    <property type="entry name" value="STRICTOSIDINE SYNTHASE-RELATED"/>
    <property type="match status" value="1"/>
</dbReference>
<gene>
    <name evidence="2" type="ORF">NRB20_16980</name>
</gene>
<reference evidence="2 3" key="1">
    <citation type="submission" date="2019-10" db="EMBL/GenBank/DDBJ databases">
        <title>Nocardia macrotermitis sp. nov. and Nocardia aurantia sp. nov., isolated from the gut of fungus growing-termite Macrotermes natalensis.</title>
        <authorList>
            <person name="Benndorf R."/>
            <person name="Schwitalla J."/>
            <person name="Martin K."/>
            <person name="De Beer W."/>
            <person name="Kaster A.-K."/>
            <person name="Vollmers J."/>
            <person name="Poulsen M."/>
            <person name="Beemelmanns C."/>
        </authorList>
    </citation>
    <scope>NUCLEOTIDE SEQUENCE [LARGE SCALE GENOMIC DNA]</scope>
    <source>
        <strain evidence="2 3">RB20</strain>
    </source>
</reference>
<dbReference type="InterPro" id="IPR013658">
    <property type="entry name" value="SGL"/>
</dbReference>
<comment type="caution">
    <text evidence="2">The sequence shown here is derived from an EMBL/GenBank/DDBJ whole genome shotgun (WGS) entry which is preliminary data.</text>
</comment>
<protein>
    <recommendedName>
        <fullName evidence="1">SMP-30/Gluconolactonase/LRE-like region domain-containing protein</fullName>
    </recommendedName>
</protein>
<sequence>MPEPRLLTLPGAIPEDVVLAPDGRVVTGISGGAILAVDPASGAVEQIGDTGGRPLGLHADPDGSLLICDSERGLLRLAAPHGELEVLVDEVDGERLNFASNVVADEDGTIYFSASTRRYSFDDYLGDIFEHSGTGRLFRRTPDGRVETLLDGLQFANGIVLAPDRSHILVAETAAYRITRCHLSGSKAGTSDHLVENLPGMPDNMGLGSDGLIWVALVTPRNPLLDMLLPLPGILRRLVWAIPPALQPKPVRTTWVQGYGFDGALVHDLQREADTYAMVTGVAERDGALYLGSLAESAIAVVRLAP</sequence>
<dbReference type="AlphaFoldDB" id="A0A7K0CYQ1"/>
<dbReference type="OrthoDB" id="3332247at2"/>
<dbReference type="Pfam" id="PF08450">
    <property type="entry name" value="SGL"/>
    <property type="match status" value="1"/>
</dbReference>
<dbReference type="PANTHER" id="PTHR10426:SF88">
    <property type="entry name" value="ADIPOCYTE PLASMA MEMBRANE-ASSOCIATED PROTEIN HEMOMUCIN-RELATED"/>
    <property type="match status" value="1"/>
</dbReference>
<feature type="domain" description="SMP-30/Gluconolactonase/LRE-like region" evidence="1">
    <location>
        <begin position="29"/>
        <end position="218"/>
    </location>
</feature>
<dbReference type="EMBL" id="WEGK01000003">
    <property type="protein sequence ID" value="MQY18619.1"/>
    <property type="molecule type" value="Genomic_DNA"/>
</dbReference>
<accession>A0A7K0CYQ1</accession>
<keyword evidence="3" id="KW-1185">Reference proteome</keyword>